<organism evidence="1">
    <name type="scientific">Siphoviridae sp. cttU829</name>
    <dbReference type="NCBI Taxonomy" id="2823605"/>
    <lineage>
        <taxon>Viruses</taxon>
        <taxon>Duplodnaviria</taxon>
        <taxon>Heunggongvirae</taxon>
        <taxon>Uroviricota</taxon>
        <taxon>Caudoviricetes</taxon>
    </lineage>
</organism>
<dbReference type="EMBL" id="BK014681">
    <property type="protein sequence ID" value="DAD67603.1"/>
    <property type="molecule type" value="Genomic_DNA"/>
</dbReference>
<proteinExistence type="predicted"/>
<reference evidence="1" key="1">
    <citation type="journal article" date="2021" name="Proc. Natl. Acad. Sci. U.S.A.">
        <title>A Catalog of Tens of Thousands of Viruses from Human Metagenomes Reveals Hidden Associations with Chronic Diseases.</title>
        <authorList>
            <person name="Tisza M.J."/>
            <person name="Buck C.B."/>
        </authorList>
    </citation>
    <scope>NUCLEOTIDE SEQUENCE</scope>
    <source>
        <strain evidence="1">CttU829</strain>
    </source>
</reference>
<sequence>MIEVSKELLGGNAAGVEEIDPIRGVWRVRFGRESGEGGTQTCLYADFEHKPTDGEITRLITGHYDNECDAECEWGMRYKGLIVYLSDENKFNFKAAFDIAARDPAKSFPLTFKFWKDERTPVYWEFRTLDELSEFYVSAMRHLMATYKKWWAKKDREIMRLVDGYKPLTRDKIEEGGEP</sequence>
<evidence type="ECO:0000313" key="1">
    <source>
        <dbReference type="EMBL" id="DAD67603.1"/>
    </source>
</evidence>
<name>A0A8S5LCL0_9CAUD</name>
<accession>A0A8S5LCL0</accession>
<protein>
    <submittedName>
        <fullName evidence="1">Uncharacterized protein</fullName>
    </submittedName>
</protein>